<feature type="transmembrane region" description="Helical" evidence="10">
    <location>
        <begin position="95"/>
        <end position="113"/>
    </location>
</feature>
<dbReference type="SUPFAM" id="SSF58038">
    <property type="entry name" value="SNARE fusion complex"/>
    <property type="match status" value="1"/>
</dbReference>
<dbReference type="PROSITE" id="PS50192">
    <property type="entry name" value="T_SNARE"/>
    <property type="match status" value="1"/>
</dbReference>
<evidence type="ECO:0000256" key="1">
    <source>
        <dbReference type="ARBA" id="ARBA00004394"/>
    </source>
</evidence>
<dbReference type="GO" id="GO:0000139">
    <property type="term" value="C:Golgi membrane"/>
    <property type="evidence" value="ECO:0007669"/>
    <property type="project" value="UniProtKB-SubCell"/>
</dbReference>
<feature type="domain" description="T-SNARE coiled-coil homology" evidence="11">
    <location>
        <begin position="24"/>
        <end position="86"/>
    </location>
</feature>
<keyword evidence="5 10" id="KW-1133">Transmembrane helix</keyword>
<dbReference type="InterPro" id="IPR039899">
    <property type="entry name" value="BET1_SNARE"/>
</dbReference>
<evidence type="ECO:0000256" key="6">
    <source>
        <dbReference type="ARBA" id="ARBA00023034"/>
    </source>
</evidence>
<dbReference type="OrthoDB" id="261831at2759"/>
<proteinExistence type="predicted"/>
<evidence type="ECO:0000256" key="4">
    <source>
        <dbReference type="ARBA" id="ARBA00022927"/>
    </source>
</evidence>
<evidence type="ECO:0000313" key="13">
    <source>
        <dbReference type="Proteomes" id="UP000236333"/>
    </source>
</evidence>
<keyword evidence="6" id="KW-0333">Golgi apparatus</keyword>
<accession>A0A2J7ZVI8</accession>
<keyword evidence="4" id="KW-0653">Protein transport</keyword>
<evidence type="ECO:0000256" key="3">
    <source>
        <dbReference type="ARBA" id="ARBA00022692"/>
    </source>
</evidence>
<keyword evidence="13" id="KW-1185">Reference proteome</keyword>
<feature type="region of interest" description="Disordered" evidence="9">
    <location>
        <begin position="1"/>
        <end position="20"/>
    </location>
</feature>
<evidence type="ECO:0000256" key="7">
    <source>
        <dbReference type="ARBA" id="ARBA00023136"/>
    </source>
</evidence>
<dbReference type="EMBL" id="PGGS01000403">
    <property type="protein sequence ID" value="PNH04293.1"/>
    <property type="molecule type" value="Genomic_DNA"/>
</dbReference>
<name>A0A2J7ZVI8_9CHLO</name>
<comment type="subcellular location">
    <subcellularLocation>
        <location evidence="8">Endomembrane system</location>
        <topology evidence="8">Single-pass type IV membrane protein</topology>
    </subcellularLocation>
    <subcellularLocation>
        <location evidence="1">Golgi apparatus membrane</location>
    </subcellularLocation>
</comment>
<dbReference type="AlphaFoldDB" id="A0A2J7ZVI8"/>
<organism evidence="12 13">
    <name type="scientific">Tetrabaena socialis</name>
    <dbReference type="NCBI Taxonomy" id="47790"/>
    <lineage>
        <taxon>Eukaryota</taxon>
        <taxon>Viridiplantae</taxon>
        <taxon>Chlorophyta</taxon>
        <taxon>core chlorophytes</taxon>
        <taxon>Chlorophyceae</taxon>
        <taxon>CS clade</taxon>
        <taxon>Chlamydomonadales</taxon>
        <taxon>Tetrabaenaceae</taxon>
        <taxon>Tetrabaena</taxon>
    </lineage>
</organism>
<evidence type="ECO:0000259" key="11">
    <source>
        <dbReference type="PROSITE" id="PS50192"/>
    </source>
</evidence>
<protein>
    <submittedName>
        <fullName evidence="12">Bet1-like SNARE 1-2</fullName>
    </submittedName>
</protein>
<evidence type="ECO:0000313" key="12">
    <source>
        <dbReference type="EMBL" id="PNH04293.1"/>
    </source>
</evidence>
<evidence type="ECO:0000256" key="8">
    <source>
        <dbReference type="ARBA" id="ARBA00046280"/>
    </source>
</evidence>
<dbReference type="GO" id="GO:0015031">
    <property type="term" value="P:protein transport"/>
    <property type="evidence" value="ECO:0007669"/>
    <property type="project" value="UniProtKB-KW"/>
</dbReference>
<evidence type="ECO:0000256" key="10">
    <source>
        <dbReference type="SAM" id="Phobius"/>
    </source>
</evidence>
<comment type="caution">
    <text evidence="12">The sequence shown here is derived from an EMBL/GenBank/DDBJ whole genome shotgun (WGS) entry which is preliminary data.</text>
</comment>
<evidence type="ECO:0000256" key="2">
    <source>
        <dbReference type="ARBA" id="ARBA00022448"/>
    </source>
</evidence>
<dbReference type="InterPro" id="IPR000727">
    <property type="entry name" value="T_SNARE_dom"/>
</dbReference>
<dbReference type="CDD" id="cd15853">
    <property type="entry name" value="SNARE_Bet1"/>
    <property type="match status" value="1"/>
</dbReference>
<sequence>MLGARPWGSSPLTGGRRQDKVDIEAVEQENDRELDHLADRVALLKNVTHGINKETNDQHKLLDGMDGSFGSVGGLMGAVATKFGVVLDDKANKRMIYGLVAAAALLFLVWYLMRR</sequence>
<keyword evidence="2" id="KW-0813">Transport</keyword>
<gene>
    <name evidence="12" type="ORF">TSOC_009557</name>
</gene>
<keyword evidence="3 10" id="KW-0812">Transmembrane</keyword>
<keyword evidence="7 10" id="KW-0472">Membrane</keyword>
<reference evidence="12 13" key="1">
    <citation type="journal article" date="2017" name="Mol. Biol. Evol.">
        <title>The 4-celled Tetrabaena socialis nuclear genome reveals the essential components for genetic control of cell number at the origin of multicellularity in the volvocine lineage.</title>
        <authorList>
            <person name="Featherston J."/>
            <person name="Arakaki Y."/>
            <person name="Hanschen E.R."/>
            <person name="Ferris P.J."/>
            <person name="Michod R.E."/>
            <person name="Olson B.J.S.C."/>
            <person name="Nozaki H."/>
            <person name="Durand P.M."/>
        </authorList>
    </citation>
    <scope>NUCLEOTIDE SEQUENCE [LARGE SCALE GENOMIC DNA]</scope>
    <source>
        <strain evidence="12 13">NIES-571</strain>
    </source>
</reference>
<dbReference type="PANTHER" id="PTHR12791">
    <property type="entry name" value="GOLGI SNARE BET1-RELATED"/>
    <property type="match status" value="1"/>
</dbReference>
<evidence type="ECO:0000256" key="9">
    <source>
        <dbReference type="SAM" id="MobiDB-lite"/>
    </source>
</evidence>
<evidence type="ECO:0000256" key="5">
    <source>
        <dbReference type="ARBA" id="ARBA00022989"/>
    </source>
</evidence>
<dbReference type="Proteomes" id="UP000236333">
    <property type="component" value="Unassembled WGS sequence"/>
</dbReference>
<dbReference type="Gene3D" id="1.20.5.110">
    <property type="match status" value="1"/>
</dbReference>